<dbReference type="CDD" id="cd12827">
    <property type="entry name" value="EcCorA_ZntB-like_u2"/>
    <property type="match status" value="1"/>
</dbReference>
<dbReference type="PANTHER" id="PTHR47891">
    <property type="entry name" value="TRANSPORTER-RELATED"/>
    <property type="match status" value="1"/>
</dbReference>
<comment type="similarity">
    <text evidence="2">Belongs to the CorA metal ion transporter (MIT) (TC 1.A.35) family.</text>
</comment>
<dbReference type="PANTHER" id="PTHR47891:SF2">
    <property type="entry name" value="MAGNESIUM AND COBALT TRANSPORTER"/>
    <property type="match status" value="1"/>
</dbReference>
<protein>
    <submittedName>
        <fullName evidence="7">CorA-like Mg2+ transporter family protein</fullName>
    </submittedName>
</protein>
<dbReference type="PATRIC" id="fig|1339315.3.peg.1008"/>
<dbReference type="Gene3D" id="1.20.58.340">
    <property type="entry name" value="Magnesium transport protein CorA, transmembrane region"/>
    <property type="match status" value="2"/>
</dbReference>
<dbReference type="EMBL" id="JGCY01000220">
    <property type="protein sequence ID" value="EXY75981.1"/>
    <property type="molecule type" value="Genomic_DNA"/>
</dbReference>
<dbReference type="Proteomes" id="UP000020529">
    <property type="component" value="Unassembled WGS sequence"/>
</dbReference>
<keyword evidence="3 6" id="KW-0812">Transmembrane</keyword>
<dbReference type="SUPFAM" id="SSF144083">
    <property type="entry name" value="Magnesium transport protein CorA, transmembrane region"/>
    <property type="match status" value="1"/>
</dbReference>
<comment type="subcellular location">
    <subcellularLocation>
        <location evidence="1">Membrane</location>
        <topology evidence="1">Multi-pass membrane protein</topology>
    </subcellularLocation>
</comment>
<dbReference type="InterPro" id="IPR045863">
    <property type="entry name" value="CorA_TM1_TM2"/>
</dbReference>
<evidence type="ECO:0000256" key="2">
    <source>
        <dbReference type="ARBA" id="ARBA00009765"/>
    </source>
</evidence>
<dbReference type="Pfam" id="PF01544">
    <property type="entry name" value="CorA"/>
    <property type="match status" value="1"/>
</dbReference>
<dbReference type="InterPro" id="IPR045861">
    <property type="entry name" value="CorA_cytoplasmic_dom"/>
</dbReference>
<keyword evidence="5 6" id="KW-0472">Membrane</keyword>
<dbReference type="GO" id="GO:0046873">
    <property type="term" value="F:metal ion transmembrane transporter activity"/>
    <property type="evidence" value="ECO:0007669"/>
    <property type="project" value="InterPro"/>
</dbReference>
<dbReference type="SUPFAM" id="SSF143865">
    <property type="entry name" value="CorA soluble domain-like"/>
    <property type="match status" value="1"/>
</dbReference>
<accession>A0A015TYK8</accession>
<reference evidence="7 8" key="1">
    <citation type="submission" date="2014-02" db="EMBL/GenBank/DDBJ databases">
        <authorList>
            <person name="Sears C."/>
            <person name="Carroll K."/>
            <person name="Sack B.R."/>
            <person name="Qadri F."/>
            <person name="Myers L.L."/>
            <person name="Chung G.-T."/>
            <person name="Escheverria P."/>
            <person name="Fraser C.M."/>
            <person name="Sadzewicz L."/>
            <person name="Shefchek K.A."/>
            <person name="Tallon L."/>
            <person name="Das S.P."/>
            <person name="Daugherty S."/>
            <person name="Mongodin E.F."/>
        </authorList>
    </citation>
    <scope>NUCLEOTIDE SEQUENCE [LARGE SCALE GENOMIC DNA]</scope>
    <source>
        <strain evidence="8">3988T(B)14</strain>
    </source>
</reference>
<evidence type="ECO:0000313" key="7">
    <source>
        <dbReference type="EMBL" id="EXY75981.1"/>
    </source>
</evidence>
<comment type="caution">
    <text evidence="7">The sequence shown here is derived from an EMBL/GenBank/DDBJ whole genome shotgun (WGS) entry which is preliminary data.</text>
</comment>
<feature type="transmembrane region" description="Helical" evidence="6">
    <location>
        <begin position="283"/>
        <end position="302"/>
    </location>
</feature>
<dbReference type="GO" id="GO:0016020">
    <property type="term" value="C:membrane"/>
    <property type="evidence" value="ECO:0007669"/>
    <property type="project" value="UniProtKB-SubCell"/>
</dbReference>
<evidence type="ECO:0000256" key="1">
    <source>
        <dbReference type="ARBA" id="ARBA00004141"/>
    </source>
</evidence>
<evidence type="ECO:0000313" key="8">
    <source>
        <dbReference type="Proteomes" id="UP000020529"/>
    </source>
</evidence>
<feature type="transmembrane region" description="Helical" evidence="6">
    <location>
        <begin position="252"/>
        <end position="271"/>
    </location>
</feature>
<evidence type="ECO:0000256" key="3">
    <source>
        <dbReference type="ARBA" id="ARBA00022692"/>
    </source>
</evidence>
<evidence type="ECO:0000256" key="6">
    <source>
        <dbReference type="SAM" id="Phobius"/>
    </source>
</evidence>
<dbReference type="InterPro" id="IPR002523">
    <property type="entry name" value="MgTranspt_CorA/ZnTranspt_ZntB"/>
</dbReference>
<evidence type="ECO:0000256" key="5">
    <source>
        <dbReference type="ARBA" id="ARBA00023136"/>
    </source>
</evidence>
<dbReference type="RefSeq" id="WP_005783972.1">
    <property type="nucleotide sequence ID" value="NZ_JGCY01000220.1"/>
</dbReference>
<dbReference type="AlphaFoldDB" id="A0A015TYK8"/>
<dbReference type="Gene3D" id="3.30.460.20">
    <property type="entry name" value="CorA soluble domain-like"/>
    <property type="match status" value="1"/>
</dbReference>
<sequence length="308" mass="35616">MRTYLYCEAGFVEKAQWLPNSWVNVVCPDSSDFKFLTETLKVPESFLNDIADTDERPRTETEGNWLLTILRIPVQNAQSSIPYTTVPIGIITNNEIIVSVCYHQTDMIPDFIEHTRRKGIEVRNKLDLIFRLIYSSAVWFLKYLKQINIDITAAEKELERSIRNEDLLRLMKLQKTLVYFNTSIRGNEVMIGKLKTIFQDTDYLDEELVEDVIIELKQAFNTVNIYSDILTGTMDAFASIISNNVNAIMKRMTSLSITLMIPTLIASFYGMNVDIHLEEMPHAFLLIILVSVFLSALSFVIFRKIKWF</sequence>
<dbReference type="InterPro" id="IPR047199">
    <property type="entry name" value="CorA-like"/>
</dbReference>
<evidence type="ECO:0000256" key="4">
    <source>
        <dbReference type="ARBA" id="ARBA00022989"/>
    </source>
</evidence>
<organism evidence="7 8">
    <name type="scientific">Bacteroides fragilis str. 3988T(B)14</name>
    <dbReference type="NCBI Taxonomy" id="1339315"/>
    <lineage>
        <taxon>Bacteria</taxon>
        <taxon>Pseudomonadati</taxon>
        <taxon>Bacteroidota</taxon>
        <taxon>Bacteroidia</taxon>
        <taxon>Bacteroidales</taxon>
        <taxon>Bacteroidaceae</taxon>
        <taxon>Bacteroides</taxon>
    </lineage>
</organism>
<gene>
    <name evidence="7" type="ORF">M124_0190</name>
</gene>
<proteinExistence type="inferred from homology"/>
<dbReference type="GeneID" id="60367219"/>
<name>A0A015TYK8_BACFG</name>
<keyword evidence="4 6" id="KW-1133">Transmembrane helix</keyword>